<dbReference type="PANTHER" id="PTHR36766:SF63">
    <property type="entry name" value="NB-ARC DOMAIN-CONTAINING PROTEIN"/>
    <property type="match status" value="1"/>
</dbReference>
<dbReference type="eggNOG" id="KOG4658">
    <property type="taxonomic scope" value="Eukaryota"/>
</dbReference>
<dbReference type="SUPFAM" id="SSF52058">
    <property type="entry name" value="L domain-like"/>
    <property type="match status" value="1"/>
</dbReference>
<keyword evidence="1" id="KW-0611">Plant defense</keyword>
<reference evidence="3" key="1">
    <citation type="journal article" date="2014" name="Nat. Genet.">
        <title>A reference genome for common bean and genome-wide analysis of dual domestications.</title>
        <authorList>
            <person name="Schmutz J."/>
            <person name="McClean P.E."/>
            <person name="Mamidi S."/>
            <person name="Wu G.A."/>
            <person name="Cannon S.B."/>
            <person name="Grimwood J."/>
            <person name="Jenkins J."/>
            <person name="Shu S."/>
            <person name="Song Q."/>
            <person name="Chavarro C."/>
            <person name="Torres-Torres M."/>
            <person name="Geffroy V."/>
            <person name="Moghaddam S.M."/>
            <person name="Gao D."/>
            <person name="Abernathy B."/>
            <person name="Barry K."/>
            <person name="Blair M."/>
            <person name="Brick M.A."/>
            <person name="Chovatia M."/>
            <person name="Gepts P."/>
            <person name="Goodstein D.M."/>
            <person name="Gonzales M."/>
            <person name="Hellsten U."/>
            <person name="Hyten D.L."/>
            <person name="Jia G."/>
            <person name="Kelly J.D."/>
            <person name="Kudrna D."/>
            <person name="Lee R."/>
            <person name="Richard M.M."/>
            <person name="Miklas P.N."/>
            <person name="Osorno J.M."/>
            <person name="Rodrigues J."/>
            <person name="Thareau V."/>
            <person name="Urrea C.A."/>
            <person name="Wang M."/>
            <person name="Yu Y."/>
            <person name="Zhang M."/>
            <person name="Wing R.A."/>
            <person name="Cregan P.B."/>
            <person name="Rokhsar D.S."/>
            <person name="Jackson S.A."/>
        </authorList>
    </citation>
    <scope>NUCLEOTIDE SEQUENCE [LARGE SCALE GENOMIC DNA]</scope>
    <source>
        <strain evidence="3">cv. G19833</strain>
    </source>
</reference>
<dbReference type="Gene3D" id="3.80.10.10">
    <property type="entry name" value="Ribonuclease Inhibitor"/>
    <property type="match status" value="2"/>
</dbReference>
<evidence type="ECO:0000256" key="1">
    <source>
        <dbReference type="ARBA" id="ARBA00022821"/>
    </source>
</evidence>
<evidence type="ECO:0008006" key="4">
    <source>
        <dbReference type="Google" id="ProtNLM"/>
    </source>
</evidence>
<keyword evidence="3" id="KW-1185">Reference proteome</keyword>
<accession>V7AH34</accession>
<dbReference type="PANTHER" id="PTHR36766">
    <property type="entry name" value="PLANT BROAD-SPECTRUM MILDEW RESISTANCE PROTEIN RPW8"/>
    <property type="match status" value="1"/>
</dbReference>
<dbReference type="EMBL" id="CM002298">
    <property type="protein sequence ID" value="ESW03381.1"/>
    <property type="molecule type" value="Genomic_DNA"/>
</dbReference>
<dbReference type="GO" id="GO:0006952">
    <property type="term" value="P:defense response"/>
    <property type="evidence" value="ECO:0007669"/>
    <property type="project" value="UniProtKB-KW"/>
</dbReference>
<organism evidence="2 3">
    <name type="scientific">Phaseolus vulgaris</name>
    <name type="common">Kidney bean</name>
    <name type="synonym">French bean</name>
    <dbReference type="NCBI Taxonomy" id="3885"/>
    <lineage>
        <taxon>Eukaryota</taxon>
        <taxon>Viridiplantae</taxon>
        <taxon>Streptophyta</taxon>
        <taxon>Embryophyta</taxon>
        <taxon>Tracheophyta</taxon>
        <taxon>Spermatophyta</taxon>
        <taxon>Magnoliopsida</taxon>
        <taxon>eudicotyledons</taxon>
        <taxon>Gunneridae</taxon>
        <taxon>Pentapetalae</taxon>
        <taxon>rosids</taxon>
        <taxon>fabids</taxon>
        <taxon>Fabales</taxon>
        <taxon>Fabaceae</taxon>
        <taxon>Papilionoideae</taxon>
        <taxon>50 kb inversion clade</taxon>
        <taxon>NPAAA clade</taxon>
        <taxon>indigoferoid/millettioid clade</taxon>
        <taxon>Phaseoleae</taxon>
        <taxon>Phaseolus</taxon>
    </lineage>
</organism>
<name>V7AH34_PHAVU</name>
<evidence type="ECO:0000313" key="2">
    <source>
        <dbReference type="EMBL" id="ESW03381.1"/>
    </source>
</evidence>
<dbReference type="Gramene" id="ESW03381">
    <property type="protein sequence ID" value="ESW03381"/>
    <property type="gene ID" value="PHAVU_011G009400g"/>
</dbReference>
<gene>
    <name evidence="2" type="ORF">PHAVU_011G009400g</name>
</gene>
<protein>
    <recommendedName>
        <fullName evidence="4">Disease resistance protein</fullName>
    </recommendedName>
</protein>
<dbReference type="AlphaFoldDB" id="V7AH34"/>
<evidence type="ECO:0000313" key="3">
    <source>
        <dbReference type="Proteomes" id="UP000000226"/>
    </source>
</evidence>
<dbReference type="Proteomes" id="UP000000226">
    <property type="component" value="Chromosome 11"/>
</dbReference>
<dbReference type="InterPro" id="IPR032675">
    <property type="entry name" value="LRR_dom_sf"/>
</dbReference>
<proteinExistence type="predicted"/>
<sequence length="385" mass="43145">MTLQDNRSSSNHSGKLFRSTDSFRRFIRGGTTTATAGGSRSFPEPPPRIYHHLHPVTTMPSNTTVPSNCEGLTNHRYFVRNVAAAVLLRSVSVPFDSLCSHPPSDPFSESMPMSQAQINEIYRNNQKMEKIGICYKISQRTDCQWLSLCTKPIYSLRINNLGLKSFPMPEASPICLPAIKSLEIEECPNLKSVLHKGLTIPNLQSLSLKSCSNLTEVPNSYPHLYFLGLLKCPKLDLFSYVNLPSKLDAIEIDPCETCIPQELELYSLYMEGGCTGLEILPLPTKIEFLAAKFMLCSSLENELKHLTATLTTIQIYSCPELHSLGDDLSQLEKLKTIRIHSCPKLHSLPLLPSSLTFLRIEECPILAKKLLEEERTSSLKIDIYT</sequence>